<dbReference type="PANTHER" id="PTHR13561">
    <property type="entry name" value="DNA REPLICATION REGULATOR DPB11-RELATED"/>
    <property type="match status" value="1"/>
</dbReference>
<dbReference type="Proteomes" id="UP000743370">
    <property type="component" value="Unassembled WGS sequence"/>
</dbReference>
<sequence>MLSFSVIKSFIQLTFVEVRNMHVLLIFGTTETCLHFSFKPLQICARHKETKNDDESLRSRRNEGCNETLGLGSNEASATGSMMTQSGWALNELKKPIVTYEWLKQCSEEHRVVPQESYKVLPFSGLKICVTGIPADVRKEMEKLILQNVVILYAGLIQYMSSRISYTYLNLVDICVLDCSYAPQGDKYKVAKRWGHIHIVIKKWFDQSIARRACLNEEFFPVQHGSVSSHKVTRDLTMQHSQEKDIGKLQSAASSGTTDSNVQVSCAEFRDRDHEAMPSEFMSSVSQTRIFAKEADAEPPLQTSGELNLDNIVADDSESDDNDMYLSECRILLVGFEALEMRKLINIVRKGGGSRYMSFSDKLTHIIVGNPTEMEKKDVRSLAALGVIYVVKTSWLEDCDHKKKEVPVLRRHVAYDLLHPKGLLESTFYLVKGAVTESTSMDHKSLEKRKEEIQDMDINGHSFRKANCRTMLQNQLPDNKLSTQGMSQHDFSVQYEKSANVFRGKLFCFSNLFPEEKRGEIVQWISQGGGEVISGQAEQIVHYTVECHGVTPMSTGDSKSWSVSSHWIRSCLEAGSLLDVDSHILYSPLPCHVPLPGFERFRFCVSQYEEKDRNLLRNLCFVLGAKFGEKLHKKVTHLLCKFTNGPKYDGARKWGIQSVTCEWIFECVKQNGLVAVDQFLPKEVTAQDQEAGLCTVSQFPTQAAQMISGMPSQLSSQSQILRGITDKNVGCGVGNHETNFKKPSVYSKKARLVEEPCLSNKMPSASNSGIHAYGKNFSEDNMLIDGGEVCRTVPDVAAAIEDLLEQTSKIYPSDLSVLGEDNSNPHTVFGLSKHWLNRNDRKEDDGEASQDRRAGIYDGFSETQTESQVVSYEEDLSGRQSLIDKYRTRSSTQ</sequence>
<protein>
    <recommendedName>
        <fullName evidence="3">BRCT domain-containing protein</fullName>
    </recommendedName>
</protein>
<evidence type="ECO:0000313" key="5">
    <source>
        <dbReference type="Proteomes" id="UP000743370"/>
    </source>
</evidence>
<feature type="region of interest" description="Disordered" evidence="2">
    <location>
        <begin position="840"/>
        <end position="874"/>
    </location>
</feature>
<name>A0A8T0JYU1_PHAAN</name>
<proteinExistence type="predicted"/>
<dbReference type="EMBL" id="JABFOF010000007">
    <property type="protein sequence ID" value="KAG2389897.1"/>
    <property type="molecule type" value="Genomic_DNA"/>
</dbReference>
<dbReference type="PANTHER" id="PTHR13561:SF20">
    <property type="entry name" value="DNA TOPOISOMERASE 2-BINDING PROTEIN 1"/>
    <property type="match status" value="1"/>
</dbReference>
<dbReference type="InterPro" id="IPR059215">
    <property type="entry name" value="BRCT2_TopBP1-like"/>
</dbReference>
<dbReference type="PROSITE" id="PS50172">
    <property type="entry name" value="BRCT"/>
    <property type="match status" value="5"/>
</dbReference>
<reference evidence="4 5" key="1">
    <citation type="submission" date="2020-05" db="EMBL/GenBank/DDBJ databases">
        <title>Vigna angularis (adzuki bean) Var. LongXiaoDou No. 4 denovo assembly.</title>
        <authorList>
            <person name="Xiang H."/>
        </authorList>
    </citation>
    <scope>NUCLEOTIDE SEQUENCE [LARGE SCALE GENOMIC DNA]</scope>
    <source>
        <tissue evidence="4">Leaf</tissue>
    </source>
</reference>
<dbReference type="SMART" id="SM00292">
    <property type="entry name" value="BRCT"/>
    <property type="match status" value="3"/>
</dbReference>
<feature type="domain" description="BRCT" evidence="3">
    <location>
        <begin position="497"/>
        <end position="585"/>
    </location>
</feature>
<feature type="compositionally biased region" description="Basic and acidic residues" evidence="2">
    <location>
        <begin position="840"/>
        <end position="855"/>
    </location>
</feature>
<gene>
    <name evidence="4" type="ORF">HKW66_Vig0179700</name>
</gene>
<dbReference type="GO" id="GO:0033314">
    <property type="term" value="P:mitotic DNA replication checkpoint signaling"/>
    <property type="evidence" value="ECO:0007669"/>
    <property type="project" value="TreeGrafter"/>
</dbReference>
<evidence type="ECO:0000313" key="4">
    <source>
        <dbReference type="EMBL" id="KAG2389897.1"/>
    </source>
</evidence>
<dbReference type="GO" id="GO:0007095">
    <property type="term" value="P:mitotic G2 DNA damage checkpoint signaling"/>
    <property type="evidence" value="ECO:0007669"/>
    <property type="project" value="TreeGrafter"/>
</dbReference>
<dbReference type="InterPro" id="IPR001357">
    <property type="entry name" value="BRCT_dom"/>
</dbReference>
<dbReference type="Pfam" id="PF00533">
    <property type="entry name" value="BRCT"/>
    <property type="match status" value="1"/>
</dbReference>
<dbReference type="SUPFAM" id="SSF52113">
    <property type="entry name" value="BRCT domain"/>
    <property type="match status" value="4"/>
</dbReference>
<evidence type="ECO:0000256" key="2">
    <source>
        <dbReference type="SAM" id="MobiDB-lite"/>
    </source>
</evidence>
<feature type="domain" description="BRCT" evidence="3">
    <location>
        <begin position="118"/>
        <end position="222"/>
    </location>
</feature>
<dbReference type="GO" id="GO:0006270">
    <property type="term" value="P:DNA replication initiation"/>
    <property type="evidence" value="ECO:0007669"/>
    <property type="project" value="TreeGrafter"/>
</dbReference>
<dbReference type="Pfam" id="PF12738">
    <property type="entry name" value="PTCB-BRCT"/>
    <property type="match status" value="1"/>
</dbReference>
<evidence type="ECO:0000259" key="3">
    <source>
        <dbReference type="PROSITE" id="PS50172"/>
    </source>
</evidence>
<dbReference type="FunFam" id="3.40.50.10190:FF:000057">
    <property type="entry name" value="Transcription coactivator"/>
    <property type="match status" value="1"/>
</dbReference>
<evidence type="ECO:0000256" key="1">
    <source>
        <dbReference type="ARBA" id="ARBA00022737"/>
    </source>
</evidence>
<dbReference type="CDD" id="cd17731">
    <property type="entry name" value="BRCT_TopBP1_rpt2_like"/>
    <property type="match status" value="2"/>
</dbReference>
<organism evidence="4 5">
    <name type="scientific">Phaseolus angularis</name>
    <name type="common">Azuki bean</name>
    <name type="synonym">Vigna angularis</name>
    <dbReference type="NCBI Taxonomy" id="3914"/>
    <lineage>
        <taxon>Eukaryota</taxon>
        <taxon>Viridiplantae</taxon>
        <taxon>Streptophyta</taxon>
        <taxon>Embryophyta</taxon>
        <taxon>Tracheophyta</taxon>
        <taxon>Spermatophyta</taxon>
        <taxon>Magnoliopsida</taxon>
        <taxon>eudicotyledons</taxon>
        <taxon>Gunneridae</taxon>
        <taxon>Pentapetalae</taxon>
        <taxon>rosids</taxon>
        <taxon>fabids</taxon>
        <taxon>Fabales</taxon>
        <taxon>Fabaceae</taxon>
        <taxon>Papilionoideae</taxon>
        <taxon>50 kb inversion clade</taxon>
        <taxon>NPAAA clade</taxon>
        <taxon>indigoferoid/millettioid clade</taxon>
        <taxon>Phaseoleae</taxon>
        <taxon>Vigna</taxon>
    </lineage>
</organism>
<feature type="domain" description="BRCT" evidence="3">
    <location>
        <begin position="321"/>
        <end position="413"/>
    </location>
</feature>
<comment type="caution">
    <text evidence="4">The sequence shown here is derived from an EMBL/GenBank/DDBJ whole genome shotgun (WGS) entry which is preliminary data.</text>
</comment>
<dbReference type="InterPro" id="IPR036420">
    <property type="entry name" value="BRCT_dom_sf"/>
</dbReference>
<dbReference type="FunFam" id="3.40.50.10190:FF:000052">
    <property type="entry name" value="Transcription coactivator"/>
    <property type="match status" value="1"/>
</dbReference>
<keyword evidence="1" id="KW-0677">Repeat</keyword>
<dbReference type="AlphaFoldDB" id="A0A8T0JYU1"/>
<feature type="domain" description="BRCT" evidence="3">
    <location>
        <begin position="96"/>
        <end position="120"/>
    </location>
</feature>
<feature type="domain" description="BRCT" evidence="3">
    <location>
        <begin position="598"/>
        <end position="681"/>
    </location>
</feature>
<feature type="compositionally biased region" description="Polar residues" evidence="2">
    <location>
        <begin position="861"/>
        <end position="870"/>
    </location>
</feature>
<dbReference type="Gene3D" id="3.40.50.10190">
    <property type="entry name" value="BRCT domain"/>
    <property type="match status" value="5"/>
</dbReference>
<accession>A0A8T0JYU1</accession>